<gene>
    <name evidence="1" type="ORF">PACLA_8A070130</name>
</gene>
<dbReference type="GO" id="GO:0005525">
    <property type="term" value="F:GTP binding"/>
    <property type="evidence" value="ECO:0007669"/>
    <property type="project" value="InterPro"/>
</dbReference>
<dbReference type="PROSITE" id="PS51419">
    <property type="entry name" value="RAB"/>
    <property type="match status" value="1"/>
</dbReference>
<sequence length="56" mass="6194">MTKVYYKEAVAAFVVFDVTRATTYEAVEIWKSDLDSKVFLPNGSPIPAVLLANKVS</sequence>
<reference evidence="1" key="1">
    <citation type="submission" date="2020-04" db="EMBL/GenBank/DDBJ databases">
        <authorList>
            <person name="Alioto T."/>
            <person name="Alioto T."/>
            <person name="Gomez Garrido J."/>
        </authorList>
    </citation>
    <scope>NUCLEOTIDE SEQUENCE</scope>
    <source>
        <strain evidence="1">A484AB</strain>
    </source>
</reference>
<evidence type="ECO:0000313" key="2">
    <source>
        <dbReference type="Proteomes" id="UP001152795"/>
    </source>
</evidence>
<dbReference type="Gene3D" id="3.40.50.300">
    <property type="entry name" value="P-loop containing nucleotide triphosphate hydrolases"/>
    <property type="match status" value="1"/>
</dbReference>
<dbReference type="EMBL" id="CACRXK020023873">
    <property type="protein sequence ID" value="CAB4038156.1"/>
    <property type="molecule type" value="Genomic_DNA"/>
</dbReference>
<dbReference type="InterPro" id="IPR001806">
    <property type="entry name" value="Small_GTPase"/>
</dbReference>
<dbReference type="SUPFAM" id="SSF52540">
    <property type="entry name" value="P-loop containing nucleoside triphosphate hydrolases"/>
    <property type="match status" value="1"/>
</dbReference>
<protein>
    <submittedName>
        <fullName evidence="1">Ras-related Rab-32, partial</fullName>
    </submittedName>
</protein>
<proteinExistence type="predicted"/>
<dbReference type="InterPro" id="IPR027417">
    <property type="entry name" value="P-loop_NTPase"/>
</dbReference>
<dbReference type="OrthoDB" id="245989at2759"/>
<keyword evidence="2" id="KW-1185">Reference proteome</keyword>
<dbReference type="Proteomes" id="UP001152795">
    <property type="component" value="Unassembled WGS sequence"/>
</dbReference>
<organism evidence="1 2">
    <name type="scientific">Paramuricea clavata</name>
    <name type="common">Red gorgonian</name>
    <name type="synonym">Violescent sea-whip</name>
    <dbReference type="NCBI Taxonomy" id="317549"/>
    <lineage>
        <taxon>Eukaryota</taxon>
        <taxon>Metazoa</taxon>
        <taxon>Cnidaria</taxon>
        <taxon>Anthozoa</taxon>
        <taxon>Octocorallia</taxon>
        <taxon>Malacalcyonacea</taxon>
        <taxon>Plexauridae</taxon>
        <taxon>Paramuricea</taxon>
    </lineage>
</organism>
<name>A0A6S7JYT4_PARCT</name>
<dbReference type="AlphaFoldDB" id="A0A6S7JYT4"/>
<dbReference type="Pfam" id="PF00071">
    <property type="entry name" value="Ras"/>
    <property type="match status" value="1"/>
</dbReference>
<accession>A0A6S7JYT4</accession>
<dbReference type="GO" id="GO:0003924">
    <property type="term" value="F:GTPase activity"/>
    <property type="evidence" value="ECO:0007669"/>
    <property type="project" value="InterPro"/>
</dbReference>
<evidence type="ECO:0000313" key="1">
    <source>
        <dbReference type="EMBL" id="CAB4038156.1"/>
    </source>
</evidence>
<comment type="caution">
    <text evidence="1">The sequence shown here is derived from an EMBL/GenBank/DDBJ whole genome shotgun (WGS) entry which is preliminary data.</text>
</comment>